<gene>
    <name evidence="8" type="primary">gb27259</name>
    <name evidence="8" type="ORF">PR202_gb27259</name>
</gene>
<dbReference type="InterPro" id="IPR011989">
    <property type="entry name" value="ARM-like"/>
</dbReference>
<evidence type="ECO:0000313" key="9">
    <source>
        <dbReference type="Proteomes" id="UP001054889"/>
    </source>
</evidence>
<dbReference type="InterPro" id="IPR013713">
    <property type="entry name" value="XPO2_central"/>
</dbReference>
<dbReference type="Pfam" id="PF03810">
    <property type="entry name" value="IBN_N"/>
    <property type="match status" value="1"/>
</dbReference>
<evidence type="ECO:0000256" key="1">
    <source>
        <dbReference type="ARBA" id="ARBA00004123"/>
    </source>
</evidence>
<evidence type="ECO:0000259" key="7">
    <source>
        <dbReference type="PROSITE" id="PS50166"/>
    </source>
</evidence>
<evidence type="ECO:0000256" key="2">
    <source>
        <dbReference type="ARBA" id="ARBA00004496"/>
    </source>
</evidence>
<keyword evidence="4" id="KW-0963">Cytoplasm</keyword>
<keyword evidence="6" id="KW-0539">Nucleus</keyword>
<proteinExistence type="predicted"/>
<protein>
    <recommendedName>
        <fullName evidence="7">Importin N-terminal domain-containing protein</fullName>
    </recommendedName>
</protein>
<dbReference type="Gene3D" id="1.25.10.10">
    <property type="entry name" value="Leucine-rich Repeat Variant"/>
    <property type="match status" value="2"/>
</dbReference>
<sequence>MDDIVNPKMVQSLGATLEISLEGEYSTRLVAEDVLSEAVDAPDYALALLAVVASHGSDDVRLEAVERFNKLLSCRWPKNGGSEDHLPDLDRLIVKKSILRVLRQATDPSLAGEVSEAIALIARYDFPSEWEGVLESIVSDIQSATLSKGEFHNWDLDDTKLLLVAASAILSSLRYRNLSTAQDPTMLVYGHVLQHCTDLLVTPLKALITKLQAAVLKSDPTNDLVVCLEMCFKVLEALNCDVMHHLFGDEIDTWIGWFNSILYATHLRLMADADDLCAVSCVNLQLCLVKHKIPDTSAVAAIQDFVTNHLEPLFHGPDWSSLPLLMAGTLRSLVVFKDELTKDTALKLLRRAANFLQHDSDVVRFYAASFVKDLLSKNSGASNMAIVAASDLNNSDTINVLMKNLIIGSASVTLEDQFLISIVDVVLGNVNKRDRRQSLEAMVLVLRGAMKRIPYRLYEQNKLKEILSVAAELCAASTTHHAGFQIFNSSIEMDTSLVTAVACSNLFLEHKDIWEDPVWFGELLDQIVDMFSSSQVGAQGMQVATEQELVADPASLFLLSHGIDSRSSL</sequence>
<organism evidence="8 9">
    <name type="scientific">Eleusine coracana subsp. coracana</name>
    <dbReference type="NCBI Taxonomy" id="191504"/>
    <lineage>
        <taxon>Eukaryota</taxon>
        <taxon>Viridiplantae</taxon>
        <taxon>Streptophyta</taxon>
        <taxon>Embryophyta</taxon>
        <taxon>Tracheophyta</taxon>
        <taxon>Spermatophyta</taxon>
        <taxon>Magnoliopsida</taxon>
        <taxon>Liliopsida</taxon>
        <taxon>Poales</taxon>
        <taxon>Poaceae</taxon>
        <taxon>PACMAD clade</taxon>
        <taxon>Chloridoideae</taxon>
        <taxon>Cynodonteae</taxon>
        <taxon>Eleusininae</taxon>
        <taxon>Eleusine</taxon>
    </lineage>
</organism>
<dbReference type="GO" id="GO:0006611">
    <property type="term" value="P:protein export from nucleus"/>
    <property type="evidence" value="ECO:0007669"/>
    <property type="project" value="TreeGrafter"/>
</dbReference>
<dbReference type="GO" id="GO:0031267">
    <property type="term" value="F:small GTPase binding"/>
    <property type="evidence" value="ECO:0007669"/>
    <property type="project" value="InterPro"/>
</dbReference>
<evidence type="ECO:0000313" key="8">
    <source>
        <dbReference type="EMBL" id="GJN38235.1"/>
    </source>
</evidence>
<evidence type="ECO:0000256" key="3">
    <source>
        <dbReference type="ARBA" id="ARBA00022448"/>
    </source>
</evidence>
<dbReference type="GO" id="GO:0006606">
    <property type="term" value="P:protein import into nucleus"/>
    <property type="evidence" value="ECO:0007669"/>
    <property type="project" value="TreeGrafter"/>
</dbReference>
<dbReference type="Pfam" id="PF08506">
    <property type="entry name" value="Cse1"/>
    <property type="match status" value="1"/>
</dbReference>
<comment type="subcellular location">
    <subcellularLocation>
        <location evidence="2">Cytoplasm</location>
    </subcellularLocation>
    <subcellularLocation>
        <location evidence="1">Nucleus</location>
    </subcellularLocation>
</comment>
<evidence type="ECO:0000256" key="5">
    <source>
        <dbReference type="ARBA" id="ARBA00022927"/>
    </source>
</evidence>
<evidence type="ECO:0000256" key="6">
    <source>
        <dbReference type="ARBA" id="ARBA00023242"/>
    </source>
</evidence>
<dbReference type="PROSITE" id="PS50166">
    <property type="entry name" value="IMPORTIN_B_NT"/>
    <property type="match status" value="1"/>
</dbReference>
<dbReference type="GO" id="GO:0005049">
    <property type="term" value="F:nuclear export signal receptor activity"/>
    <property type="evidence" value="ECO:0007669"/>
    <property type="project" value="TreeGrafter"/>
</dbReference>
<comment type="caution">
    <text evidence="8">The sequence shown here is derived from an EMBL/GenBank/DDBJ whole genome shotgun (WGS) entry which is preliminary data.</text>
</comment>
<dbReference type="GO" id="GO:0005829">
    <property type="term" value="C:cytosol"/>
    <property type="evidence" value="ECO:0007669"/>
    <property type="project" value="TreeGrafter"/>
</dbReference>
<evidence type="ECO:0000256" key="4">
    <source>
        <dbReference type="ARBA" id="ARBA00022490"/>
    </source>
</evidence>
<keyword evidence="9" id="KW-1185">Reference proteome</keyword>
<dbReference type="InterPro" id="IPR001494">
    <property type="entry name" value="Importin-beta_N"/>
</dbReference>
<feature type="domain" description="Importin N-terminal" evidence="7">
    <location>
        <begin position="31"/>
        <end position="104"/>
    </location>
</feature>
<dbReference type="SUPFAM" id="SSF48371">
    <property type="entry name" value="ARM repeat"/>
    <property type="match status" value="1"/>
</dbReference>
<accession>A0AAV5FUJ3</accession>
<reference evidence="8" key="1">
    <citation type="journal article" date="2018" name="DNA Res.">
        <title>Multiple hybrid de novo genome assembly of finger millet, an orphan allotetraploid crop.</title>
        <authorList>
            <person name="Hatakeyama M."/>
            <person name="Aluri S."/>
            <person name="Balachadran M.T."/>
            <person name="Sivarajan S.R."/>
            <person name="Patrignani A."/>
            <person name="Gruter S."/>
            <person name="Poveda L."/>
            <person name="Shimizu-Inatsugi R."/>
            <person name="Baeten J."/>
            <person name="Francoijs K.J."/>
            <person name="Nataraja K.N."/>
            <person name="Reddy Y.A.N."/>
            <person name="Phadnis S."/>
            <person name="Ravikumar R.L."/>
            <person name="Schlapbach R."/>
            <person name="Sreeman S.M."/>
            <person name="Shimizu K.K."/>
        </authorList>
    </citation>
    <scope>NUCLEOTIDE SEQUENCE</scope>
</reference>
<keyword evidence="3" id="KW-0813">Transport</keyword>
<name>A0AAV5FUJ3_ELECO</name>
<dbReference type="InterPro" id="IPR016024">
    <property type="entry name" value="ARM-type_fold"/>
</dbReference>
<dbReference type="GO" id="GO:0005635">
    <property type="term" value="C:nuclear envelope"/>
    <property type="evidence" value="ECO:0007669"/>
    <property type="project" value="TreeGrafter"/>
</dbReference>
<dbReference type="AlphaFoldDB" id="A0AAV5FUJ3"/>
<dbReference type="Proteomes" id="UP001054889">
    <property type="component" value="Unassembled WGS sequence"/>
</dbReference>
<dbReference type="PANTHER" id="PTHR10997:SF8">
    <property type="entry name" value="EXPORTIN-2"/>
    <property type="match status" value="1"/>
</dbReference>
<reference evidence="8" key="2">
    <citation type="submission" date="2021-12" db="EMBL/GenBank/DDBJ databases">
        <title>Resequencing data analysis of finger millet.</title>
        <authorList>
            <person name="Hatakeyama M."/>
            <person name="Aluri S."/>
            <person name="Balachadran M.T."/>
            <person name="Sivarajan S.R."/>
            <person name="Poveda L."/>
            <person name="Shimizu-Inatsugi R."/>
            <person name="Schlapbach R."/>
            <person name="Sreeman S.M."/>
            <person name="Shimizu K.K."/>
        </authorList>
    </citation>
    <scope>NUCLEOTIDE SEQUENCE</scope>
</reference>
<keyword evidence="5" id="KW-0653">Protein transport</keyword>
<dbReference type="EMBL" id="BQKI01000095">
    <property type="protein sequence ID" value="GJN38235.1"/>
    <property type="molecule type" value="Genomic_DNA"/>
</dbReference>
<dbReference type="PANTHER" id="PTHR10997">
    <property type="entry name" value="IMPORTIN-7, 8, 11"/>
    <property type="match status" value="1"/>
</dbReference>